<evidence type="ECO:0000313" key="2">
    <source>
        <dbReference type="EMBL" id="KAL3096923.1"/>
    </source>
</evidence>
<comment type="caution">
    <text evidence="2">The sequence shown here is derived from an EMBL/GenBank/DDBJ whole genome shotgun (WGS) entry which is preliminary data.</text>
</comment>
<evidence type="ECO:0000313" key="3">
    <source>
        <dbReference type="Proteomes" id="UP001620645"/>
    </source>
</evidence>
<organism evidence="2 3">
    <name type="scientific">Heterodera schachtii</name>
    <name type="common">Sugarbeet cyst nematode worm</name>
    <name type="synonym">Tylenchus schachtii</name>
    <dbReference type="NCBI Taxonomy" id="97005"/>
    <lineage>
        <taxon>Eukaryota</taxon>
        <taxon>Metazoa</taxon>
        <taxon>Ecdysozoa</taxon>
        <taxon>Nematoda</taxon>
        <taxon>Chromadorea</taxon>
        <taxon>Rhabditida</taxon>
        <taxon>Tylenchina</taxon>
        <taxon>Tylenchomorpha</taxon>
        <taxon>Tylenchoidea</taxon>
        <taxon>Heteroderidae</taxon>
        <taxon>Heteroderinae</taxon>
        <taxon>Heterodera</taxon>
    </lineage>
</organism>
<proteinExistence type="predicted"/>
<reference evidence="2 3" key="1">
    <citation type="submission" date="2024-10" db="EMBL/GenBank/DDBJ databases">
        <authorList>
            <person name="Kim D."/>
        </authorList>
    </citation>
    <scope>NUCLEOTIDE SEQUENCE [LARGE SCALE GENOMIC DNA]</scope>
    <source>
        <strain evidence="2">Taebaek</strain>
    </source>
</reference>
<dbReference type="Proteomes" id="UP001620645">
    <property type="component" value="Unassembled WGS sequence"/>
</dbReference>
<keyword evidence="3" id="KW-1185">Reference proteome</keyword>
<dbReference type="AlphaFoldDB" id="A0ABD2K2J7"/>
<accession>A0ABD2K2J7</accession>
<evidence type="ECO:0000256" key="1">
    <source>
        <dbReference type="SAM" id="Phobius"/>
    </source>
</evidence>
<feature type="transmembrane region" description="Helical" evidence="1">
    <location>
        <begin position="20"/>
        <end position="40"/>
    </location>
</feature>
<gene>
    <name evidence="2" type="ORF">niasHS_002639</name>
</gene>
<keyword evidence="1" id="KW-1133">Transmembrane helix</keyword>
<protein>
    <submittedName>
        <fullName evidence="2">Uncharacterized protein</fullName>
    </submittedName>
</protein>
<dbReference type="EMBL" id="JBICCN010000056">
    <property type="protein sequence ID" value="KAL3096923.1"/>
    <property type="molecule type" value="Genomic_DNA"/>
</dbReference>
<keyword evidence="1" id="KW-0472">Membrane</keyword>
<sequence>MGAEEGADAVFEAEGDVMTTVMVVIVLTVIATVVIVQAFLHQPSHLVALLLNSPSNSIFQSQPSHNAIHPISSHCRVLALLAVPEAALLHFASAADLRATAVVLALVKGKKCS</sequence>
<name>A0ABD2K2J7_HETSC</name>
<keyword evidence="1" id="KW-0812">Transmembrane</keyword>